<evidence type="ECO:0000313" key="1">
    <source>
        <dbReference type="EMBL" id="KOO51859.1"/>
    </source>
</evidence>
<reference evidence="2" key="1">
    <citation type="submission" date="2015-08" db="EMBL/GenBank/DDBJ databases">
        <title>Fjat-10028 dsm 16317.</title>
        <authorList>
            <person name="Liu B."/>
            <person name="Wang J."/>
            <person name="Zhu Y."/>
            <person name="Liu G."/>
            <person name="Chen Q."/>
            <person name="Chen Z."/>
            <person name="Lan J."/>
            <person name="Che J."/>
            <person name="Ge C."/>
            <person name="Shi H."/>
            <person name="Pan Z."/>
            <person name="Liu X."/>
        </authorList>
    </citation>
    <scope>NUCLEOTIDE SEQUENCE [LARGE SCALE GENOMIC DNA]</scope>
    <source>
        <strain evidence="2">DSM 16317</strain>
    </source>
</reference>
<sequence length="118" mass="13667">MKFELNQRVIHEGQKAIIWDYSVRKNTYSIKPFEDGDMLLFDIPEDAIKPIDQSGMAESAKRLASSLSNAVHSRNGDVESRDVENCMIDLYNKGLLMENAFYDYFIKEIKNQEETLKI</sequence>
<name>A0A0M0LLE0_9BACL</name>
<dbReference type="RefSeq" id="WP_053416023.1">
    <property type="nucleotide sequence ID" value="NZ_LILB01000001.1"/>
</dbReference>
<comment type="caution">
    <text evidence="1">The sequence shown here is derived from an EMBL/GenBank/DDBJ whole genome shotgun (WGS) entry which is preliminary data.</text>
</comment>
<gene>
    <name evidence="1" type="ORF">AMD00_05335</name>
</gene>
<dbReference type="EMBL" id="LILB01000001">
    <property type="protein sequence ID" value="KOO51859.1"/>
    <property type="molecule type" value="Genomic_DNA"/>
</dbReference>
<accession>A0A0M0LLE0</accession>
<keyword evidence="2" id="KW-1185">Reference proteome</keyword>
<organism evidence="1 2">
    <name type="scientific">Viridibacillus arvi</name>
    <dbReference type="NCBI Taxonomy" id="263475"/>
    <lineage>
        <taxon>Bacteria</taxon>
        <taxon>Bacillati</taxon>
        <taxon>Bacillota</taxon>
        <taxon>Bacilli</taxon>
        <taxon>Bacillales</taxon>
        <taxon>Caryophanaceae</taxon>
        <taxon>Viridibacillus</taxon>
    </lineage>
</organism>
<dbReference type="Proteomes" id="UP000036867">
    <property type="component" value="Unassembled WGS sequence"/>
</dbReference>
<dbReference type="AlphaFoldDB" id="A0A0M0LLE0"/>
<dbReference type="GeneID" id="301135525"/>
<protein>
    <submittedName>
        <fullName evidence="1">Uncharacterized protein</fullName>
    </submittedName>
</protein>
<proteinExistence type="predicted"/>
<dbReference type="OrthoDB" id="9878980at2"/>
<evidence type="ECO:0000313" key="2">
    <source>
        <dbReference type="Proteomes" id="UP000036867"/>
    </source>
</evidence>